<protein>
    <submittedName>
        <fullName evidence="2">HORMA domain-containing protein</fullName>
    </submittedName>
</protein>
<dbReference type="Proteomes" id="UP000036681">
    <property type="component" value="Unplaced"/>
</dbReference>
<dbReference type="AlphaFoldDB" id="A0A0M3HYZ2"/>
<name>A0A0M3HYZ2_ASCLU</name>
<keyword evidence="1" id="KW-1185">Reference proteome</keyword>
<dbReference type="WBParaSite" id="ALUE_0000882101-mRNA-1">
    <property type="protein sequence ID" value="ALUE_0000882101-mRNA-1"/>
    <property type="gene ID" value="ALUE_0000882101"/>
</dbReference>
<reference evidence="2" key="1">
    <citation type="submission" date="2017-02" db="UniProtKB">
        <authorList>
            <consortium name="WormBaseParasite"/>
        </authorList>
    </citation>
    <scope>IDENTIFICATION</scope>
</reference>
<proteinExistence type="predicted"/>
<sequence length="79" mass="9373">MLTVEEEEFREEAVYTLQGLTKTATNIRILMFAFFRMNKYFRTFLNEICCNDYAVNPHFPSTIIKFRLDSVRCFSAIIC</sequence>
<evidence type="ECO:0000313" key="1">
    <source>
        <dbReference type="Proteomes" id="UP000036681"/>
    </source>
</evidence>
<evidence type="ECO:0000313" key="2">
    <source>
        <dbReference type="WBParaSite" id="ALUE_0000882101-mRNA-1"/>
    </source>
</evidence>
<accession>A0A0M3HYZ2</accession>
<organism evidence="1 2">
    <name type="scientific">Ascaris lumbricoides</name>
    <name type="common">Giant roundworm</name>
    <dbReference type="NCBI Taxonomy" id="6252"/>
    <lineage>
        <taxon>Eukaryota</taxon>
        <taxon>Metazoa</taxon>
        <taxon>Ecdysozoa</taxon>
        <taxon>Nematoda</taxon>
        <taxon>Chromadorea</taxon>
        <taxon>Rhabditida</taxon>
        <taxon>Spirurina</taxon>
        <taxon>Ascaridomorpha</taxon>
        <taxon>Ascaridoidea</taxon>
        <taxon>Ascarididae</taxon>
        <taxon>Ascaris</taxon>
    </lineage>
</organism>